<evidence type="ECO:0000256" key="1">
    <source>
        <dbReference type="SAM" id="SignalP"/>
    </source>
</evidence>
<feature type="signal peptide" evidence="1">
    <location>
        <begin position="1"/>
        <end position="20"/>
    </location>
</feature>
<dbReference type="EnsemblBacteria" id="ABF41325">
    <property type="protein sequence ID" value="ABF41325"/>
    <property type="gene ID" value="Acid345_2324"/>
</dbReference>
<proteinExistence type="predicted"/>
<name>Q1IP75_KORVE</name>
<dbReference type="Pfam" id="PF06439">
    <property type="entry name" value="3keto-disac_hyd"/>
    <property type="match status" value="1"/>
</dbReference>
<dbReference type="HOGENOM" id="CLU_862589_0_0_0"/>
<evidence type="ECO:0000259" key="2">
    <source>
        <dbReference type="Pfam" id="PF06439"/>
    </source>
</evidence>
<dbReference type="KEGG" id="aba:Acid345_2324"/>
<dbReference type="eggNOG" id="COG1413">
    <property type="taxonomic scope" value="Bacteria"/>
</dbReference>
<sequence>MRKLAVLLLFASALTSFAIAQDKKFLGRWDLTVTGDKEYPSWLELSEKDGKLTAQFTGRWGNARPLPKAEMKDGTLTFVSPKEEEDATADMVYEGTLKGDMLSGTVNAPKGGQWTWIAKRAPKLDAQKNPKWGKPIDLFNGKDLTGWTMSDPKATNPWKVIDGALTSPEHGPEIISNQKFKDFKIHVEFNIHGTANSGVYLRGRYEAQIETDSANEGPEHHTGSIYGFLVGDPKPPRQSDVWQTYDITLLGRWVTVVLNGKTIIDHKEIPGLTGGALDSNEADPGPIYLQGSEVGHVAYRKVTVTPAE</sequence>
<dbReference type="Gene3D" id="2.60.120.560">
    <property type="entry name" value="Exo-inulinase, domain 1"/>
    <property type="match status" value="1"/>
</dbReference>
<reference evidence="3 4" key="1">
    <citation type="journal article" date="2009" name="Appl. Environ. Microbiol.">
        <title>Three genomes from the phylum Acidobacteria provide insight into the lifestyles of these microorganisms in soils.</title>
        <authorList>
            <person name="Ward N.L."/>
            <person name="Challacombe J.F."/>
            <person name="Janssen P.H."/>
            <person name="Henrissat B."/>
            <person name="Coutinho P.M."/>
            <person name="Wu M."/>
            <person name="Xie G."/>
            <person name="Haft D.H."/>
            <person name="Sait M."/>
            <person name="Badger J."/>
            <person name="Barabote R.D."/>
            <person name="Bradley B."/>
            <person name="Brettin T.S."/>
            <person name="Brinkac L.M."/>
            <person name="Bruce D."/>
            <person name="Creasy T."/>
            <person name="Daugherty S.C."/>
            <person name="Davidsen T.M."/>
            <person name="DeBoy R.T."/>
            <person name="Detter J.C."/>
            <person name="Dodson R.J."/>
            <person name="Durkin A.S."/>
            <person name="Ganapathy A."/>
            <person name="Gwinn-Giglio M."/>
            <person name="Han C.S."/>
            <person name="Khouri H."/>
            <person name="Kiss H."/>
            <person name="Kothari S.P."/>
            <person name="Madupu R."/>
            <person name="Nelson K.E."/>
            <person name="Nelson W.C."/>
            <person name="Paulsen I."/>
            <person name="Penn K."/>
            <person name="Ren Q."/>
            <person name="Rosovitz M.J."/>
            <person name="Selengut J.D."/>
            <person name="Shrivastava S."/>
            <person name="Sullivan S.A."/>
            <person name="Tapia R."/>
            <person name="Thompson L.S."/>
            <person name="Watkins K.L."/>
            <person name="Yang Q."/>
            <person name="Yu C."/>
            <person name="Zafar N."/>
            <person name="Zhou L."/>
            <person name="Kuske C.R."/>
        </authorList>
    </citation>
    <scope>NUCLEOTIDE SEQUENCE [LARGE SCALE GENOMIC DNA]</scope>
    <source>
        <strain evidence="3 4">Ellin345</strain>
    </source>
</reference>
<dbReference type="OrthoDB" id="128004at2"/>
<dbReference type="GO" id="GO:0016787">
    <property type="term" value="F:hydrolase activity"/>
    <property type="evidence" value="ECO:0007669"/>
    <property type="project" value="InterPro"/>
</dbReference>
<feature type="chain" id="PRO_5004191363" description="3-keto-alpha-glucoside-1,2-lyase/3-keto-2-hydroxy-glucal hydratase domain-containing protein" evidence="1">
    <location>
        <begin position="21"/>
        <end position="308"/>
    </location>
</feature>
<dbReference type="Proteomes" id="UP000002432">
    <property type="component" value="Chromosome"/>
</dbReference>
<dbReference type="EMBL" id="CP000360">
    <property type="protein sequence ID" value="ABF41325.1"/>
    <property type="molecule type" value="Genomic_DNA"/>
</dbReference>
<dbReference type="STRING" id="204669.Acid345_2324"/>
<evidence type="ECO:0000313" key="3">
    <source>
        <dbReference type="EMBL" id="ABF41325.1"/>
    </source>
</evidence>
<organism evidence="3 4">
    <name type="scientific">Koribacter versatilis (strain Ellin345)</name>
    <dbReference type="NCBI Taxonomy" id="204669"/>
    <lineage>
        <taxon>Bacteria</taxon>
        <taxon>Pseudomonadati</taxon>
        <taxon>Acidobacteriota</taxon>
        <taxon>Terriglobia</taxon>
        <taxon>Terriglobales</taxon>
        <taxon>Candidatus Korobacteraceae</taxon>
        <taxon>Candidatus Korobacter</taxon>
    </lineage>
</organism>
<accession>Q1IP75</accession>
<dbReference type="RefSeq" id="WP_011523126.1">
    <property type="nucleotide sequence ID" value="NC_008009.1"/>
</dbReference>
<protein>
    <recommendedName>
        <fullName evidence="2">3-keto-alpha-glucoside-1,2-lyase/3-keto-2-hydroxy-glucal hydratase domain-containing protein</fullName>
    </recommendedName>
</protein>
<keyword evidence="1" id="KW-0732">Signal</keyword>
<dbReference type="InterPro" id="IPR010496">
    <property type="entry name" value="AL/BT2_dom"/>
</dbReference>
<feature type="domain" description="3-keto-alpha-glucoside-1,2-lyase/3-keto-2-hydroxy-glucal hydratase" evidence="2">
    <location>
        <begin position="135"/>
        <end position="304"/>
    </location>
</feature>
<keyword evidence="4" id="KW-1185">Reference proteome</keyword>
<evidence type="ECO:0000313" key="4">
    <source>
        <dbReference type="Proteomes" id="UP000002432"/>
    </source>
</evidence>
<gene>
    <name evidence="3" type="ordered locus">Acid345_2324</name>
</gene>
<dbReference type="AlphaFoldDB" id="Q1IP75"/>